<dbReference type="EMBL" id="SFBE01000257">
    <property type="protein sequence ID" value="TRU47925.1"/>
    <property type="molecule type" value="Genomic_DNA"/>
</dbReference>
<dbReference type="SUPFAM" id="SSF88723">
    <property type="entry name" value="PIN domain-like"/>
    <property type="match status" value="1"/>
</dbReference>
<dbReference type="GO" id="GO:0000287">
    <property type="term" value="F:magnesium ion binding"/>
    <property type="evidence" value="ECO:0007669"/>
    <property type="project" value="UniProtKB-UniRule"/>
</dbReference>
<dbReference type="InterPro" id="IPR022907">
    <property type="entry name" value="VapC_family"/>
</dbReference>
<dbReference type="Gene3D" id="3.40.50.1010">
    <property type="entry name" value="5'-nuclease"/>
    <property type="match status" value="1"/>
</dbReference>
<evidence type="ECO:0000313" key="8">
    <source>
        <dbReference type="EMBL" id="TRU47925.1"/>
    </source>
</evidence>
<keyword evidence="2 6" id="KW-0540">Nuclease</keyword>
<dbReference type="EC" id="3.1.-.-" evidence="6"/>
<keyword evidence="3 6" id="KW-0479">Metal-binding</keyword>
<dbReference type="HAMAP" id="MF_00265">
    <property type="entry name" value="VapC_Nob1"/>
    <property type="match status" value="1"/>
</dbReference>
<dbReference type="AlphaFoldDB" id="A0A552FMG0"/>
<dbReference type="GO" id="GO:0004540">
    <property type="term" value="F:RNA nuclease activity"/>
    <property type="evidence" value="ECO:0007669"/>
    <property type="project" value="InterPro"/>
</dbReference>
<dbReference type="InterPro" id="IPR029060">
    <property type="entry name" value="PIN-like_dom_sf"/>
</dbReference>
<proteinExistence type="inferred from homology"/>
<accession>A0A552FMG0</accession>
<gene>
    <name evidence="6" type="primary">vapC</name>
    <name evidence="8" type="ORF">EWV57_15515</name>
</gene>
<dbReference type="InterPro" id="IPR051749">
    <property type="entry name" value="PINc/VapC_TA_RNase"/>
</dbReference>
<comment type="function">
    <text evidence="6">Toxic component of a toxin-antitoxin (TA) system. An RNase.</text>
</comment>
<dbReference type="GO" id="GO:0090729">
    <property type="term" value="F:toxin activity"/>
    <property type="evidence" value="ECO:0007669"/>
    <property type="project" value="UniProtKB-KW"/>
</dbReference>
<protein>
    <recommendedName>
        <fullName evidence="6">Ribonuclease VapC</fullName>
        <shortName evidence="6">RNase VapC</shortName>
        <ecNumber evidence="6">3.1.-.-</ecNumber>
    </recommendedName>
    <alternativeName>
        <fullName evidence="6">Toxin VapC</fullName>
    </alternativeName>
</protein>
<comment type="caution">
    <text evidence="8">The sequence shown here is derived from an EMBL/GenBank/DDBJ whole genome shotgun (WGS) entry which is preliminary data.</text>
</comment>
<organism evidence="8 9">
    <name type="scientific">Microcystis aeruginosa Ma_QC_Ch_20071001_S25D</name>
    <dbReference type="NCBI Taxonomy" id="2486250"/>
    <lineage>
        <taxon>Bacteria</taxon>
        <taxon>Bacillati</taxon>
        <taxon>Cyanobacteriota</taxon>
        <taxon>Cyanophyceae</taxon>
        <taxon>Oscillatoriophycideae</taxon>
        <taxon>Chroococcales</taxon>
        <taxon>Microcystaceae</taxon>
        <taxon>Microcystis</taxon>
    </lineage>
</organism>
<evidence type="ECO:0000256" key="4">
    <source>
        <dbReference type="ARBA" id="ARBA00022801"/>
    </source>
</evidence>
<keyword evidence="1 6" id="KW-1277">Toxin-antitoxin system</keyword>
<keyword evidence="5 6" id="KW-0460">Magnesium</keyword>
<evidence type="ECO:0000256" key="6">
    <source>
        <dbReference type="HAMAP-Rule" id="MF_00265"/>
    </source>
</evidence>
<dbReference type="CDD" id="cd18761">
    <property type="entry name" value="PIN_MtVapC3-like"/>
    <property type="match status" value="1"/>
</dbReference>
<dbReference type="InterPro" id="IPR002716">
    <property type="entry name" value="PIN_dom"/>
</dbReference>
<dbReference type="PANTHER" id="PTHR42740">
    <property type="entry name" value="RIBONUCLEASE VAPC3"/>
    <property type="match status" value="1"/>
</dbReference>
<evidence type="ECO:0000256" key="5">
    <source>
        <dbReference type="ARBA" id="ARBA00022842"/>
    </source>
</evidence>
<evidence type="ECO:0000256" key="3">
    <source>
        <dbReference type="ARBA" id="ARBA00022723"/>
    </source>
</evidence>
<comment type="similarity">
    <text evidence="6">Belongs to the PINc/VapC protein family.</text>
</comment>
<dbReference type="GO" id="GO:0016787">
    <property type="term" value="F:hydrolase activity"/>
    <property type="evidence" value="ECO:0007669"/>
    <property type="project" value="UniProtKB-KW"/>
</dbReference>
<keyword evidence="4 6" id="KW-0378">Hydrolase</keyword>
<dbReference type="Proteomes" id="UP000316958">
    <property type="component" value="Unassembled WGS sequence"/>
</dbReference>
<evidence type="ECO:0000256" key="2">
    <source>
        <dbReference type="ARBA" id="ARBA00022722"/>
    </source>
</evidence>
<feature type="binding site" evidence="6">
    <location>
        <position position="95"/>
    </location>
    <ligand>
        <name>Mg(2+)</name>
        <dbReference type="ChEBI" id="CHEBI:18420"/>
    </ligand>
</feature>
<reference evidence="8 9" key="1">
    <citation type="submission" date="2019-01" db="EMBL/GenBank/DDBJ databases">
        <title>Coherence of Microcystis species and biogeography revealed through population genomics.</title>
        <authorList>
            <person name="Perez-Carrascal O.M."/>
            <person name="Terrat Y."/>
            <person name="Giani A."/>
            <person name="Fortin N."/>
            <person name="Tromas N."/>
            <person name="Shapiro B.J."/>
        </authorList>
    </citation>
    <scope>NUCLEOTIDE SEQUENCE [LARGE SCALE GENOMIC DNA]</scope>
    <source>
        <strain evidence="8">Ma_QC_Ch_20071001_S25D</strain>
    </source>
</reference>
<evidence type="ECO:0000313" key="9">
    <source>
        <dbReference type="Proteomes" id="UP000316958"/>
    </source>
</evidence>
<keyword evidence="6" id="KW-0800">Toxin</keyword>
<evidence type="ECO:0000256" key="1">
    <source>
        <dbReference type="ARBA" id="ARBA00022649"/>
    </source>
</evidence>
<dbReference type="PANTHER" id="PTHR42740:SF1">
    <property type="entry name" value="RIBONUCLEASE VAPC3"/>
    <property type="match status" value="1"/>
</dbReference>
<feature type="domain" description="PIN" evidence="7">
    <location>
        <begin position="3"/>
        <end position="120"/>
    </location>
</feature>
<feature type="binding site" evidence="6">
    <location>
        <position position="5"/>
    </location>
    <ligand>
        <name>Mg(2+)</name>
        <dbReference type="ChEBI" id="CHEBI:18420"/>
    </ligand>
</feature>
<name>A0A552FMG0_MICAE</name>
<evidence type="ECO:0000259" key="7">
    <source>
        <dbReference type="Pfam" id="PF01850"/>
    </source>
</evidence>
<comment type="cofactor">
    <cofactor evidence="6">
        <name>Mg(2+)</name>
        <dbReference type="ChEBI" id="CHEBI:18420"/>
    </cofactor>
</comment>
<dbReference type="Pfam" id="PF01850">
    <property type="entry name" value="PIN"/>
    <property type="match status" value="1"/>
</dbReference>
<sequence length="132" mass="15448">MLLIDTSVWISIFRDRTGQGRQKLEILINGRDVFLTRFTQLELLQGSLNEKEWTLLSTYLELQDYVELANNSWQAAARIFYDLRRQGLTVRSPIDCCIAQVVLDNNLLLIHNDRDFETIAQVRSLPHLRFQP</sequence>